<evidence type="ECO:0000313" key="4">
    <source>
        <dbReference type="Proteomes" id="UP000236248"/>
    </source>
</evidence>
<evidence type="ECO:0000256" key="2">
    <source>
        <dbReference type="SAM" id="Phobius"/>
    </source>
</evidence>
<dbReference type="EMBL" id="LT981265">
    <property type="protein sequence ID" value="SPC34218.1"/>
    <property type="molecule type" value="Genomic_DNA"/>
</dbReference>
<dbReference type="KEGG" id="ncv:NCAV_1041"/>
<keyword evidence="4" id="KW-1185">Reference proteome</keyword>
<keyword evidence="2" id="KW-0812">Transmembrane</keyword>
<dbReference type="Proteomes" id="UP000236248">
    <property type="component" value="Chromosome NCAV"/>
</dbReference>
<accession>A0A2K5ARF0</accession>
<feature type="region of interest" description="Disordered" evidence="1">
    <location>
        <begin position="1"/>
        <end position="21"/>
    </location>
</feature>
<evidence type="ECO:0000256" key="1">
    <source>
        <dbReference type="SAM" id="MobiDB-lite"/>
    </source>
</evidence>
<proteinExistence type="predicted"/>
<sequence length="127" mass="13653">MMISKSIVRTRRARTRTTGTSTGRTGSWLGFILQEVTEDERARWLRLLVILGIAGFLLIFARDIINFMTGINMPTSISCASGSNVFITGIGLLPCDTVRAMVNLFNLARFAGVAVAAGGGAFAIVKL</sequence>
<evidence type="ECO:0000313" key="3">
    <source>
        <dbReference type="EMBL" id="SPC34218.1"/>
    </source>
</evidence>
<dbReference type="AlphaFoldDB" id="A0A2K5ARF0"/>
<feature type="transmembrane region" description="Helical" evidence="2">
    <location>
        <begin position="107"/>
        <end position="125"/>
    </location>
</feature>
<keyword evidence="2" id="KW-1133">Transmembrane helix</keyword>
<name>A0A2K5ARF0_9ARCH</name>
<keyword evidence="2" id="KW-0472">Membrane</keyword>
<feature type="transmembrane region" description="Helical" evidence="2">
    <location>
        <begin position="44"/>
        <end position="61"/>
    </location>
</feature>
<dbReference type="GeneID" id="41595076"/>
<dbReference type="RefSeq" id="WP_148695197.1">
    <property type="nucleotide sequence ID" value="NZ_LT981265.1"/>
</dbReference>
<feature type="transmembrane region" description="Helical" evidence="2">
    <location>
        <begin position="73"/>
        <end position="95"/>
    </location>
</feature>
<protein>
    <submittedName>
        <fullName evidence="3">Uncharacterized protein</fullName>
    </submittedName>
</protein>
<organism evidence="3 4">
    <name type="scientific">Candidatus Nitrosocaldus cavascurensis</name>
    <dbReference type="NCBI Taxonomy" id="2058097"/>
    <lineage>
        <taxon>Archaea</taxon>
        <taxon>Nitrososphaerota</taxon>
        <taxon>Nitrososphaeria</taxon>
        <taxon>Candidatus Nitrosocaldales</taxon>
        <taxon>Candidatus Nitrosocaldaceae</taxon>
        <taxon>Candidatus Nitrosocaldus</taxon>
    </lineage>
</organism>
<reference evidence="4" key="1">
    <citation type="submission" date="2018-01" db="EMBL/GenBank/DDBJ databases">
        <authorList>
            <person name="Kerou L M."/>
        </authorList>
    </citation>
    <scope>NUCLEOTIDE SEQUENCE [LARGE SCALE GENOMIC DNA]</scope>
    <source>
        <strain evidence="4">SCU2</strain>
    </source>
</reference>
<gene>
    <name evidence="3" type="ORF">NCAV_1041</name>
</gene>